<feature type="region of interest" description="Disordered" evidence="3">
    <location>
        <begin position="53"/>
        <end position="91"/>
    </location>
</feature>
<name>A0AAD9CYX7_PAPLA</name>
<feature type="region of interest" description="Disordered" evidence="3">
    <location>
        <begin position="665"/>
        <end position="712"/>
    </location>
</feature>
<dbReference type="PROSITE" id="PS50011">
    <property type="entry name" value="PROTEIN_KINASE_DOM"/>
    <property type="match status" value="1"/>
</dbReference>
<feature type="compositionally biased region" description="Basic and acidic residues" evidence="3">
    <location>
        <begin position="685"/>
        <end position="699"/>
    </location>
</feature>
<gene>
    <name evidence="5" type="ORF">DB88DRAFT_493455</name>
</gene>
<sequence>MAWVARDVQLQPHGMMDEHHWASFTSDFADYDLGQTIGFGASSIVYSAVYRPPHRPHVSPNQPEPNDGDEPGAPSTSERVSHDGPGSNHETEEKVCAIKVSGHHPNVEQLFKESRLLSLCRHPNVLRNLATFTLPPDHQRIAIVTPLISGGSLSGILDWRSRITAPPKHTHRPHLPRIRIRKKEEEGEVEPVKGVLDEEEIKAVVKQVLEGLAYLHARGFIHRDVKAGNLLVESDGTILLGDFGVGGDMNAVLTPTEKERPAAETVYFSSAYTPTSAYSPVNDRTPPLTPDAPGKRKSFVGTPNWMAPEVVLCHDYDGKADIWSLGITILELALGEVPGSNDQPSQVLKNTVKQAAPSLDRSSGSFTKVMKEFIDACLEKNPQKRPSAVQLMDHPWLKAAKKKAFLAESLLANLPSIEARQEIRRVPSIMSTVSRASSWDFAVTPSIPATPVRPTSYLRSPSSFSHIGDHLGHAQSRSHSRSSTNIPSLPPSPRIPLRQWAERTASEHGESDRRRSASETGKERRTTLRRRISAPLDAASRARSAEPADLASGERLPSKDEGHAMSPLLEASAPSPVKPLDLGSAATGEDIELSGLRIRDAMPLTSSPDEVDGSEVDPFSSGTTVTSRATSVILDGPATPIRGLHEPGGSVGAEGPAPVAAVAAVENTEPGASHHKDKGRWWMRRGKEEKHEKTEKSETRWLGLSRRSSNKR</sequence>
<dbReference type="GO" id="GO:0005524">
    <property type="term" value="F:ATP binding"/>
    <property type="evidence" value="ECO:0007669"/>
    <property type="project" value="UniProtKB-KW"/>
</dbReference>
<dbReference type="GO" id="GO:0005737">
    <property type="term" value="C:cytoplasm"/>
    <property type="evidence" value="ECO:0007669"/>
    <property type="project" value="TreeGrafter"/>
</dbReference>
<feature type="compositionally biased region" description="Basic and acidic residues" evidence="3">
    <location>
        <begin position="500"/>
        <end position="526"/>
    </location>
</feature>
<dbReference type="GO" id="GO:0004674">
    <property type="term" value="F:protein serine/threonine kinase activity"/>
    <property type="evidence" value="ECO:0007669"/>
    <property type="project" value="TreeGrafter"/>
</dbReference>
<evidence type="ECO:0000259" key="4">
    <source>
        <dbReference type="PROSITE" id="PS50011"/>
    </source>
</evidence>
<dbReference type="Proteomes" id="UP001182556">
    <property type="component" value="Unassembled WGS sequence"/>
</dbReference>
<dbReference type="EMBL" id="JAODAN010000007">
    <property type="protein sequence ID" value="KAK1923010.1"/>
    <property type="molecule type" value="Genomic_DNA"/>
</dbReference>
<feature type="compositionally biased region" description="Polar residues" evidence="3">
    <location>
        <begin position="475"/>
        <end position="485"/>
    </location>
</feature>
<feature type="domain" description="Protein kinase" evidence="4">
    <location>
        <begin position="31"/>
        <end position="397"/>
    </location>
</feature>
<feature type="region of interest" description="Disordered" evidence="3">
    <location>
        <begin position="450"/>
        <end position="562"/>
    </location>
</feature>
<proteinExistence type="predicted"/>
<dbReference type="InterPro" id="IPR008271">
    <property type="entry name" value="Ser/Thr_kinase_AS"/>
</dbReference>
<feature type="region of interest" description="Disordered" evidence="3">
    <location>
        <begin position="597"/>
        <end position="628"/>
    </location>
</feature>
<evidence type="ECO:0000313" key="5">
    <source>
        <dbReference type="EMBL" id="KAK1923010.1"/>
    </source>
</evidence>
<dbReference type="InterPro" id="IPR011009">
    <property type="entry name" value="Kinase-like_dom_sf"/>
</dbReference>
<dbReference type="Gene3D" id="1.10.510.10">
    <property type="entry name" value="Transferase(Phosphotransferase) domain 1"/>
    <property type="match status" value="1"/>
</dbReference>
<dbReference type="PANTHER" id="PTHR48012:SF16">
    <property type="entry name" value="NON-SPECIFIC SERINE_THREONINE PROTEIN KINASE"/>
    <property type="match status" value="1"/>
</dbReference>
<evidence type="ECO:0000256" key="3">
    <source>
        <dbReference type="SAM" id="MobiDB-lite"/>
    </source>
</evidence>
<keyword evidence="6" id="KW-1185">Reference proteome</keyword>
<evidence type="ECO:0000313" key="6">
    <source>
        <dbReference type="Proteomes" id="UP001182556"/>
    </source>
</evidence>
<keyword evidence="5" id="KW-0808">Transferase</keyword>
<dbReference type="AlphaFoldDB" id="A0AAD9CYX7"/>
<evidence type="ECO:0000256" key="1">
    <source>
        <dbReference type="ARBA" id="ARBA00022741"/>
    </source>
</evidence>
<reference evidence="5" key="1">
    <citation type="submission" date="2023-02" db="EMBL/GenBank/DDBJ databases">
        <title>Identification and recombinant expression of a fungal hydrolase from Papiliotrema laurentii that hydrolyzes apple cutin and clears colloidal polyester polyurethane.</title>
        <authorList>
            <consortium name="DOE Joint Genome Institute"/>
            <person name="Roman V.A."/>
            <person name="Bojanowski C."/>
            <person name="Crable B.R."/>
            <person name="Wagner D.N."/>
            <person name="Hung C.S."/>
            <person name="Nadeau L.J."/>
            <person name="Schratz L."/>
            <person name="Haridas S."/>
            <person name="Pangilinan J."/>
            <person name="Lipzen A."/>
            <person name="Na H."/>
            <person name="Yan M."/>
            <person name="Ng V."/>
            <person name="Grigoriev I.V."/>
            <person name="Spatafora J.W."/>
            <person name="Barlow D."/>
            <person name="Biffinger J."/>
            <person name="Kelley-Loughnane N."/>
            <person name="Varaljay V.A."/>
            <person name="Crookes-Goodson W.J."/>
        </authorList>
    </citation>
    <scope>NUCLEOTIDE SEQUENCE</scope>
    <source>
        <strain evidence="5">5307AH</strain>
    </source>
</reference>
<dbReference type="InterPro" id="IPR000719">
    <property type="entry name" value="Prot_kinase_dom"/>
</dbReference>
<feature type="compositionally biased region" description="Basic residues" evidence="3">
    <location>
        <begin position="673"/>
        <end position="684"/>
    </location>
</feature>
<organism evidence="5 6">
    <name type="scientific">Papiliotrema laurentii</name>
    <name type="common">Cryptococcus laurentii</name>
    <dbReference type="NCBI Taxonomy" id="5418"/>
    <lineage>
        <taxon>Eukaryota</taxon>
        <taxon>Fungi</taxon>
        <taxon>Dikarya</taxon>
        <taxon>Basidiomycota</taxon>
        <taxon>Agaricomycotina</taxon>
        <taxon>Tremellomycetes</taxon>
        <taxon>Tremellales</taxon>
        <taxon>Rhynchogastremaceae</taxon>
        <taxon>Papiliotrema</taxon>
    </lineage>
</organism>
<comment type="caution">
    <text evidence="5">The sequence shown here is derived from an EMBL/GenBank/DDBJ whole genome shotgun (WGS) entry which is preliminary data.</text>
</comment>
<protein>
    <submittedName>
        <fullName evidence="5">Kinase-like domain-containing protein</fullName>
    </submittedName>
</protein>
<keyword evidence="1" id="KW-0547">Nucleotide-binding</keyword>
<dbReference type="SMART" id="SM00220">
    <property type="entry name" value="S_TKc"/>
    <property type="match status" value="1"/>
</dbReference>
<accession>A0AAD9CYX7</accession>
<keyword evidence="5" id="KW-0418">Kinase</keyword>
<dbReference type="PANTHER" id="PTHR48012">
    <property type="entry name" value="STERILE20-LIKE KINASE, ISOFORM B-RELATED"/>
    <property type="match status" value="1"/>
</dbReference>
<dbReference type="SUPFAM" id="SSF56112">
    <property type="entry name" value="Protein kinase-like (PK-like)"/>
    <property type="match status" value="1"/>
</dbReference>
<evidence type="ECO:0000256" key="2">
    <source>
        <dbReference type="ARBA" id="ARBA00022840"/>
    </source>
</evidence>
<keyword evidence="2" id="KW-0067">ATP-binding</keyword>
<dbReference type="Pfam" id="PF00069">
    <property type="entry name" value="Pkinase"/>
    <property type="match status" value="2"/>
</dbReference>
<dbReference type="InterPro" id="IPR050629">
    <property type="entry name" value="STE20/SPS1-PAK"/>
</dbReference>
<dbReference type="PROSITE" id="PS00108">
    <property type="entry name" value="PROTEIN_KINASE_ST"/>
    <property type="match status" value="1"/>
</dbReference>